<feature type="region of interest" description="Disordered" evidence="6">
    <location>
        <begin position="351"/>
        <end position="373"/>
    </location>
</feature>
<dbReference type="STRING" id="520822.A0A195AV45"/>
<evidence type="ECO:0000256" key="3">
    <source>
        <dbReference type="ARBA" id="ARBA00022618"/>
    </source>
</evidence>
<dbReference type="PRINTS" id="PR02038">
    <property type="entry name" value="AURORABORA"/>
</dbReference>
<dbReference type="GO" id="GO:0019901">
    <property type="term" value="F:protein kinase binding"/>
    <property type="evidence" value="ECO:0007669"/>
    <property type="project" value="TreeGrafter"/>
</dbReference>
<dbReference type="Proteomes" id="UP000078540">
    <property type="component" value="Unassembled WGS sequence"/>
</dbReference>
<dbReference type="GO" id="GO:0005634">
    <property type="term" value="C:nucleus"/>
    <property type="evidence" value="ECO:0007669"/>
    <property type="project" value="TreeGrafter"/>
</dbReference>
<keyword evidence="8" id="KW-1185">Reference proteome</keyword>
<proteinExistence type="inferred from homology"/>
<evidence type="ECO:0000313" key="7">
    <source>
        <dbReference type="EMBL" id="KYM75927.1"/>
    </source>
</evidence>
<dbReference type="InterPro" id="IPR023252">
    <property type="entry name" value="Aurora_borealis_protein"/>
</dbReference>
<dbReference type="Pfam" id="PF15280">
    <property type="entry name" value="BORA_N"/>
    <property type="match status" value="1"/>
</dbReference>
<evidence type="ECO:0000256" key="4">
    <source>
        <dbReference type="ARBA" id="ARBA00022776"/>
    </source>
</evidence>
<gene>
    <name evidence="7" type="ORF">ALC53_13641</name>
</gene>
<name>A0A195AV45_9HYME</name>
<dbReference type="GO" id="GO:0005737">
    <property type="term" value="C:cytoplasm"/>
    <property type="evidence" value="ECO:0007669"/>
    <property type="project" value="TreeGrafter"/>
</dbReference>
<dbReference type="PANTHER" id="PTHR14728:SF2">
    <property type="entry name" value="PROTEIN AURORA BOREALIS"/>
    <property type="match status" value="1"/>
</dbReference>
<protein>
    <recommendedName>
        <fullName evidence="2">Protein aurora borealis</fullName>
    </recommendedName>
</protein>
<evidence type="ECO:0000313" key="8">
    <source>
        <dbReference type="Proteomes" id="UP000078540"/>
    </source>
</evidence>
<feature type="compositionally biased region" description="Polar residues" evidence="6">
    <location>
        <begin position="351"/>
        <end position="362"/>
    </location>
</feature>
<comment type="similarity">
    <text evidence="1">Belongs to the BORA family.</text>
</comment>
<dbReference type="GO" id="GO:0051301">
    <property type="term" value="P:cell division"/>
    <property type="evidence" value="ECO:0007669"/>
    <property type="project" value="UniProtKB-KW"/>
</dbReference>
<dbReference type="GO" id="GO:0007088">
    <property type="term" value="P:regulation of mitotic nuclear division"/>
    <property type="evidence" value="ECO:0007669"/>
    <property type="project" value="TreeGrafter"/>
</dbReference>
<dbReference type="GO" id="GO:0060236">
    <property type="term" value="P:regulation of mitotic spindle organization"/>
    <property type="evidence" value="ECO:0007669"/>
    <property type="project" value="TreeGrafter"/>
</dbReference>
<organism evidence="7 8">
    <name type="scientific">Atta colombica</name>
    <dbReference type="NCBI Taxonomy" id="520822"/>
    <lineage>
        <taxon>Eukaryota</taxon>
        <taxon>Metazoa</taxon>
        <taxon>Ecdysozoa</taxon>
        <taxon>Arthropoda</taxon>
        <taxon>Hexapoda</taxon>
        <taxon>Insecta</taxon>
        <taxon>Pterygota</taxon>
        <taxon>Neoptera</taxon>
        <taxon>Endopterygota</taxon>
        <taxon>Hymenoptera</taxon>
        <taxon>Apocrita</taxon>
        <taxon>Aculeata</taxon>
        <taxon>Formicoidea</taxon>
        <taxon>Formicidae</taxon>
        <taxon>Myrmicinae</taxon>
        <taxon>Atta</taxon>
    </lineage>
</organism>
<evidence type="ECO:0000256" key="6">
    <source>
        <dbReference type="SAM" id="MobiDB-lite"/>
    </source>
</evidence>
<dbReference type="AlphaFoldDB" id="A0A195AV45"/>
<keyword evidence="5" id="KW-0131">Cell cycle</keyword>
<keyword evidence="4" id="KW-0498">Mitosis</keyword>
<evidence type="ECO:0000256" key="1">
    <source>
        <dbReference type="ARBA" id="ARBA00010963"/>
    </source>
</evidence>
<keyword evidence="3" id="KW-0132">Cell division</keyword>
<reference evidence="7 8" key="1">
    <citation type="submission" date="2015-09" db="EMBL/GenBank/DDBJ databases">
        <title>Atta colombica WGS genome.</title>
        <authorList>
            <person name="Nygaard S."/>
            <person name="Hu H."/>
            <person name="Boomsma J."/>
            <person name="Zhang G."/>
        </authorList>
    </citation>
    <scope>NUCLEOTIDE SEQUENCE [LARGE SCALE GENOMIC DNA]</scope>
    <source>
        <strain evidence="7">Treedump-2</strain>
        <tissue evidence="7">Whole body</tissue>
    </source>
</reference>
<dbReference type="EMBL" id="KQ976737">
    <property type="protein sequence ID" value="KYM75927.1"/>
    <property type="molecule type" value="Genomic_DNA"/>
</dbReference>
<dbReference type="PANTHER" id="PTHR14728">
    <property type="entry name" value="PROTEIN AURORA BOREALIS"/>
    <property type="match status" value="1"/>
</dbReference>
<evidence type="ECO:0000256" key="5">
    <source>
        <dbReference type="ARBA" id="ARBA00023306"/>
    </source>
</evidence>
<sequence>MSSEERKGKSPLACSSWRYGTPIKRNNAHLKRLTYQNNVQRLPFAVLSNHITPPPKLRKFISKNPFEPDLINRLHLSAISPNLFAKVSSPMQQSPEFMWSIDELAHMKPVKIEESPMQQMYSPEPELEIRAQAAIDRFFKQNQIIPSPWDIKQKGKPFSFDTPNRSSKYFNSIQEVSKSTKDAWSQTILSLPLELPQDVEESLKPFFTFTQEQNVDCDDANSSNNSLRRKLFACQDESTDNDNSFTSLSPVKTSESMVLVYSPPQSGMFVHGTPLKIILENKKNMSKKDVKKMLLQTRRQSNSSSVISENLSPNISPIHNAENDKLYKRIEYCSSLATRLNFATDMNTNDAAEGKGSSSINGHHSLDMSDSENDVKYTEENSKWIIINNDRTNACDSVNMEETKSINSPDNIVHSNSIELNDKEYNNETSLKIVPEVTSFSRKSHKQSNIMSGAFEQQSISNSIQDTGYQTYSMNSMMHTIDSYNTSMNQKIIWNERIVTSRDIAQLSWKENMMNVFSSTPSKYNKERESGT</sequence>
<accession>A0A195AV45</accession>
<evidence type="ECO:0000256" key="2">
    <source>
        <dbReference type="ARBA" id="ARBA00020055"/>
    </source>
</evidence>